<evidence type="ECO:0000259" key="12">
    <source>
        <dbReference type="Pfam" id="PF00931"/>
    </source>
</evidence>
<dbReference type="EMBL" id="BKCP01003002">
    <property type="protein sequence ID" value="GER28775.1"/>
    <property type="molecule type" value="Genomic_DNA"/>
</dbReference>
<name>A0A5A7P7J7_STRAF</name>
<comment type="caution">
    <text evidence="14">The sequence shown here is derived from an EMBL/GenBank/DDBJ whole genome shotgun (WGS) entry which is preliminary data.</text>
</comment>
<dbReference type="InterPro" id="IPR044974">
    <property type="entry name" value="Disease_R_plants"/>
</dbReference>
<dbReference type="Pfam" id="PF00931">
    <property type="entry name" value="NB-ARC"/>
    <property type="match status" value="1"/>
</dbReference>
<comment type="function">
    <text evidence="1">Confers resistance to late blight (Phytophthora infestans) races carrying the avirulence gene Avr1. Resistance proteins guard the plant against pathogens that contain an appropriate avirulence protein via an indirect interaction with this avirulence protein. That triggers a defense system including the hypersensitive response, which restricts the pathogen growth.</text>
</comment>
<dbReference type="Proteomes" id="UP000325081">
    <property type="component" value="Unassembled WGS sequence"/>
</dbReference>
<organism evidence="14 15">
    <name type="scientific">Striga asiatica</name>
    <name type="common">Asiatic witchweed</name>
    <name type="synonym">Buchnera asiatica</name>
    <dbReference type="NCBI Taxonomy" id="4170"/>
    <lineage>
        <taxon>Eukaryota</taxon>
        <taxon>Viridiplantae</taxon>
        <taxon>Streptophyta</taxon>
        <taxon>Embryophyta</taxon>
        <taxon>Tracheophyta</taxon>
        <taxon>Spermatophyta</taxon>
        <taxon>Magnoliopsida</taxon>
        <taxon>eudicotyledons</taxon>
        <taxon>Gunneridae</taxon>
        <taxon>Pentapetalae</taxon>
        <taxon>asterids</taxon>
        <taxon>lamiids</taxon>
        <taxon>Lamiales</taxon>
        <taxon>Orobanchaceae</taxon>
        <taxon>Buchnereae</taxon>
        <taxon>Striga</taxon>
    </lineage>
</organism>
<evidence type="ECO:0000256" key="2">
    <source>
        <dbReference type="ARBA" id="ARBA00004496"/>
    </source>
</evidence>
<dbReference type="Gene3D" id="3.80.10.10">
    <property type="entry name" value="Ribonuclease Inhibitor"/>
    <property type="match status" value="1"/>
</dbReference>
<dbReference type="Gene3D" id="1.20.5.4130">
    <property type="match status" value="1"/>
</dbReference>
<feature type="domain" description="NB-ARC" evidence="12">
    <location>
        <begin position="153"/>
        <end position="325"/>
    </location>
</feature>
<evidence type="ECO:0000256" key="9">
    <source>
        <dbReference type="ARBA" id="ARBA00022821"/>
    </source>
</evidence>
<keyword evidence="7" id="KW-0677">Repeat</keyword>
<dbReference type="GO" id="GO:0005737">
    <property type="term" value="C:cytoplasm"/>
    <property type="evidence" value="ECO:0007669"/>
    <property type="project" value="UniProtKB-SubCell"/>
</dbReference>
<dbReference type="InterPro" id="IPR027417">
    <property type="entry name" value="P-loop_NTPase"/>
</dbReference>
<dbReference type="InterPro" id="IPR032675">
    <property type="entry name" value="LRR_dom_sf"/>
</dbReference>
<dbReference type="SUPFAM" id="SSF52058">
    <property type="entry name" value="L domain-like"/>
    <property type="match status" value="1"/>
</dbReference>
<sequence length="876" mass="100082">MAAYAAVLSLRHTIERLQNHPHPPISLHISQIQSLTQILTLFQDFLENYSLNSDGLESLIADAAHEAEDVIESHVVDRIQARSLNPSSSYDESLFQGLQRVTESMNFIAKDVKETMKQKAEIRKDRPRLNPHPPSPQTGSSRSPPMVGFDDVMVDVMDKLTCHSTDRRRVITITGMGGMGKTTLARNVFTNPLVEQHFDILSWATISQEYCLKEILLEFLVCSVNHQVGKEHFNGKSEDELPLLLHKALSGRRYLVVMDDVWSLDTWDEMKFFFPENNNGSRVMVTTRLSNVAFQLSDDSSHCIKMSFLDKDQSWNLLSKTVFGEEEIRPGGFELEEIGKKIAENCRGLPLSIVVIGGLLAKSERKGEYWLHVAENLNSTVNFEDNESCFKILHMSYRHLPIHLKPCFLYTGVFQEDAKIRVSSLIKFWVSEGFVKVKSIGSESSEIIALHYLKELTDRNLISVHERGPAGNIKICTCHDLLRDLCVKEARKQKLLNFINLDDTSADTSNNRRICFAKSIPRCSFSTYDLPKPKIPNTEAEALLSSPHVRSLICDSLLLVSSVSSKLLRVIKADDRLSLPFYDSPKDIFGLVNLRLLDVRVNWHEITDNYLSSLHLLWNLQTLIVEGPNVTLPNEFWKMTQLRHVKFRRLELLEPSGTDLVVLGHLQTLKTVCNLKFSEEVVKRIPNIKKLKLNNNNNGNELCLENIGCLHKLESLYCVYAREIEFPSQLKKLTLQGNEFSWEDEMMTRIGSLPNLEVLKLKRGSFVGPAWETVEGHFCSLKFLLIEQCLDLEWWNTESSHFPMLERVVLRYLGKLKEIPLGIGDITTLKSIELEYCSDLAVISANEILREQEEMGNEDLRVRIQVQPWEKSNYSR</sequence>
<dbReference type="InterPro" id="IPR036388">
    <property type="entry name" value="WH-like_DNA-bd_sf"/>
</dbReference>
<feature type="compositionally biased region" description="Basic and acidic residues" evidence="11">
    <location>
        <begin position="116"/>
        <end position="128"/>
    </location>
</feature>
<dbReference type="PRINTS" id="PR00364">
    <property type="entry name" value="DISEASERSIST"/>
</dbReference>
<keyword evidence="8" id="KW-0547">Nucleotide-binding</keyword>
<evidence type="ECO:0000256" key="4">
    <source>
        <dbReference type="ARBA" id="ARBA00022490"/>
    </source>
</evidence>
<dbReference type="PANTHER" id="PTHR23155">
    <property type="entry name" value="DISEASE RESISTANCE PROTEIN RP"/>
    <property type="match status" value="1"/>
</dbReference>
<evidence type="ECO:0000256" key="8">
    <source>
        <dbReference type="ARBA" id="ARBA00022741"/>
    </source>
</evidence>
<feature type="domain" description="Disease resistance protein winged helix" evidence="13">
    <location>
        <begin position="413"/>
        <end position="486"/>
    </location>
</feature>
<dbReference type="AlphaFoldDB" id="A0A5A7P7J7"/>
<dbReference type="GO" id="GO:0005524">
    <property type="term" value="F:ATP binding"/>
    <property type="evidence" value="ECO:0007669"/>
    <property type="project" value="UniProtKB-KW"/>
</dbReference>
<evidence type="ECO:0000256" key="6">
    <source>
        <dbReference type="ARBA" id="ARBA00022667"/>
    </source>
</evidence>
<dbReference type="FunFam" id="1.10.10.10:FF:000322">
    <property type="entry name" value="Probable disease resistance protein At1g63360"/>
    <property type="match status" value="1"/>
</dbReference>
<accession>A0A5A7P7J7</accession>
<feature type="region of interest" description="Disordered" evidence="11">
    <location>
        <begin position="116"/>
        <end position="146"/>
    </location>
</feature>
<evidence type="ECO:0000256" key="11">
    <source>
        <dbReference type="SAM" id="MobiDB-lite"/>
    </source>
</evidence>
<evidence type="ECO:0000256" key="3">
    <source>
        <dbReference type="ARBA" id="ARBA00008894"/>
    </source>
</evidence>
<dbReference type="InterPro" id="IPR042197">
    <property type="entry name" value="Apaf_helical"/>
</dbReference>
<protein>
    <submittedName>
        <fullName evidence="14">Disease resistance protein</fullName>
    </submittedName>
</protein>
<keyword evidence="6" id="KW-0381">Hypersensitive response</keyword>
<evidence type="ECO:0000259" key="13">
    <source>
        <dbReference type="Pfam" id="PF23559"/>
    </source>
</evidence>
<dbReference type="SUPFAM" id="SSF52540">
    <property type="entry name" value="P-loop containing nucleoside triphosphate hydrolases"/>
    <property type="match status" value="1"/>
</dbReference>
<dbReference type="PANTHER" id="PTHR23155:SF1152">
    <property type="entry name" value="AAA+ ATPASE DOMAIN-CONTAINING PROTEIN"/>
    <property type="match status" value="1"/>
</dbReference>
<dbReference type="FunFam" id="3.40.50.300:FF:001091">
    <property type="entry name" value="Probable disease resistance protein At1g61300"/>
    <property type="match status" value="1"/>
</dbReference>
<keyword evidence="4" id="KW-0963">Cytoplasm</keyword>
<proteinExistence type="inferred from homology"/>
<dbReference type="InterPro" id="IPR002182">
    <property type="entry name" value="NB-ARC"/>
</dbReference>
<evidence type="ECO:0000313" key="14">
    <source>
        <dbReference type="EMBL" id="GER28775.1"/>
    </source>
</evidence>
<dbReference type="GO" id="GO:0043531">
    <property type="term" value="F:ADP binding"/>
    <property type="evidence" value="ECO:0007669"/>
    <property type="project" value="InterPro"/>
</dbReference>
<dbReference type="Pfam" id="PF23559">
    <property type="entry name" value="WHD_DRP"/>
    <property type="match status" value="1"/>
</dbReference>
<dbReference type="GO" id="GO:0051607">
    <property type="term" value="P:defense response to virus"/>
    <property type="evidence" value="ECO:0007669"/>
    <property type="project" value="UniProtKB-ARBA"/>
</dbReference>
<dbReference type="OrthoDB" id="909160at2759"/>
<reference evidence="15" key="1">
    <citation type="journal article" date="2019" name="Curr. Biol.">
        <title>Genome Sequence of Striga asiatica Provides Insight into the Evolution of Plant Parasitism.</title>
        <authorList>
            <person name="Yoshida S."/>
            <person name="Kim S."/>
            <person name="Wafula E.K."/>
            <person name="Tanskanen J."/>
            <person name="Kim Y.M."/>
            <person name="Honaas L."/>
            <person name="Yang Z."/>
            <person name="Spallek T."/>
            <person name="Conn C.E."/>
            <person name="Ichihashi Y."/>
            <person name="Cheong K."/>
            <person name="Cui S."/>
            <person name="Der J.P."/>
            <person name="Gundlach H."/>
            <person name="Jiao Y."/>
            <person name="Hori C."/>
            <person name="Ishida J.K."/>
            <person name="Kasahara H."/>
            <person name="Kiba T."/>
            <person name="Kim M.S."/>
            <person name="Koo N."/>
            <person name="Laohavisit A."/>
            <person name="Lee Y.H."/>
            <person name="Lumba S."/>
            <person name="McCourt P."/>
            <person name="Mortimer J.C."/>
            <person name="Mutuku J.M."/>
            <person name="Nomura T."/>
            <person name="Sasaki-Sekimoto Y."/>
            <person name="Seto Y."/>
            <person name="Wang Y."/>
            <person name="Wakatake T."/>
            <person name="Sakakibara H."/>
            <person name="Demura T."/>
            <person name="Yamaguchi S."/>
            <person name="Yoneyama K."/>
            <person name="Manabe R.I."/>
            <person name="Nelson D.C."/>
            <person name="Schulman A.H."/>
            <person name="Timko M.P."/>
            <person name="dePamphilis C.W."/>
            <person name="Choi D."/>
            <person name="Shirasu K."/>
        </authorList>
    </citation>
    <scope>NUCLEOTIDE SEQUENCE [LARGE SCALE GENOMIC DNA]</scope>
    <source>
        <strain evidence="15">cv. UVA1</strain>
    </source>
</reference>
<comment type="similarity">
    <text evidence="3">Belongs to the disease resistance NB-LRR family.</text>
</comment>
<dbReference type="Gene3D" id="1.10.8.430">
    <property type="entry name" value="Helical domain of apoptotic protease-activating factors"/>
    <property type="match status" value="1"/>
</dbReference>
<dbReference type="InterPro" id="IPR058922">
    <property type="entry name" value="WHD_DRP"/>
</dbReference>
<gene>
    <name evidence="14" type="ORF">STAS_04580</name>
</gene>
<evidence type="ECO:0000313" key="15">
    <source>
        <dbReference type="Proteomes" id="UP000325081"/>
    </source>
</evidence>
<evidence type="ECO:0000256" key="10">
    <source>
        <dbReference type="ARBA" id="ARBA00022840"/>
    </source>
</evidence>
<evidence type="ECO:0000256" key="5">
    <source>
        <dbReference type="ARBA" id="ARBA00022614"/>
    </source>
</evidence>
<evidence type="ECO:0000256" key="1">
    <source>
        <dbReference type="ARBA" id="ARBA00002074"/>
    </source>
</evidence>
<evidence type="ECO:0000256" key="7">
    <source>
        <dbReference type="ARBA" id="ARBA00022737"/>
    </source>
</evidence>
<keyword evidence="9" id="KW-0611">Plant defense</keyword>
<comment type="subcellular location">
    <subcellularLocation>
        <location evidence="2">Cytoplasm</location>
    </subcellularLocation>
</comment>
<keyword evidence="5" id="KW-0433">Leucine-rich repeat</keyword>
<dbReference type="GO" id="GO:0009626">
    <property type="term" value="P:plant-type hypersensitive response"/>
    <property type="evidence" value="ECO:0007669"/>
    <property type="project" value="UniProtKB-KW"/>
</dbReference>
<dbReference type="Gene3D" id="1.10.10.10">
    <property type="entry name" value="Winged helix-like DNA-binding domain superfamily/Winged helix DNA-binding domain"/>
    <property type="match status" value="1"/>
</dbReference>
<keyword evidence="10" id="KW-0067">ATP-binding</keyword>
<dbReference type="Gene3D" id="3.40.50.300">
    <property type="entry name" value="P-loop containing nucleotide triphosphate hydrolases"/>
    <property type="match status" value="1"/>
</dbReference>
<keyword evidence="15" id="KW-1185">Reference proteome</keyword>